<accession>A0A8J2JT63</accession>
<comment type="caution">
    <text evidence="2">The sequence shown here is derived from an EMBL/GenBank/DDBJ whole genome shotgun (WGS) entry which is preliminary data.</text>
</comment>
<dbReference type="EMBL" id="CAJVCH010023575">
    <property type="protein sequence ID" value="CAG7694888.1"/>
    <property type="molecule type" value="Genomic_DNA"/>
</dbReference>
<evidence type="ECO:0000256" key="1">
    <source>
        <dbReference type="SAM" id="MobiDB-lite"/>
    </source>
</evidence>
<evidence type="ECO:0000313" key="2">
    <source>
        <dbReference type="EMBL" id="CAG7694888.1"/>
    </source>
</evidence>
<dbReference type="AlphaFoldDB" id="A0A8J2JT63"/>
<gene>
    <name evidence="2" type="ORF">AFUS01_LOCUS3861</name>
</gene>
<feature type="region of interest" description="Disordered" evidence="1">
    <location>
        <begin position="1"/>
        <end position="23"/>
    </location>
</feature>
<organism evidence="2 3">
    <name type="scientific">Allacma fusca</name>
    <dbReference type="NCBI Taxonomy" id="39272"/>
    <lineage>
        <taxon>Eukaryota</taxon>
        <taxon>Metazoa</taxon>
        <taxon>Ecdysozoa</taxon>
        <taxon>Arthropoda</taxon>
        <taxon>Hexapoda</taxon>
        <taxon>Collembola</taxon>
        <taxon>Symphypleona</taxon>
        <taxon>Sminthuridae</taxon>
        <taxon>Allacma</taxon>
    </lineage>
</organism>
<dbReference type="Proteomes" id="UP000708208">
    <property type="component" value="Unassembled WGS sequence"/>
</dbReference>
<reference evidence="2" key="1">
    <citation type="submission" date="2021-06" db="EMBL/GenBank/DDBJ databases">
        <authorList>
            <person name="Hodson N. C."/>
            <person name="Mongue J. A."/>
            <person name="Jaron S. K."/>
        </authorList>
    </citation>
    <scope>NUCLEOTIDE SEQUENCE</scope>
</reference>
<feature type="non-terminal residue" evidence="2">
    <location>
        <position position="1"/>
    </location>
</feature>
<proteinExistence type="predicted"/>
<sequence length="77" mass="8812">ISSVASPWCRGTEKHELKQNSSKAAKTLIDHQKRSITHNRDSILTNRIDIFPPFRPRNEHPLNSVSFPTQGTTKEIF</sequence>
<keyword evidence="3" id="KW-1185">Reference proteome</keyword>
<evidence type="ECO:0000313" key="3">
    <source>
        <dbReference type="Proteomes" id="UP000708208"/>
    </source>
</evidence>
<protein>
    <submittedName>
        <fullName evidence="2">Uncharacterized protein</fullName>
    </submittedName>
</protein>
<name>A0A8J2JT63_9HEXA</name>